<evidence type="ECO:0000313" key="8">
    <source>
        <dbReference type="EMBL" id="MDF3291245.1"/>
    </source>
</evidence>
<evidence type="ECO:0000256" key="1">
    <source>
        <dbReference type="ARBA" id="ARBA00022801"/>
    </source>
</evidence>
<feature type="domain" description="F5/8 type C" evidence="6">
    <location>
        <begin position="1007"/>
        <end position="1145"/>
    </location>
</feature>
<evidence type="ECO:0000256" key="3">
    <source>
        <dbReference type="PROSITE-ProRule" id="PRU01353"/>
    </source>
</evidence>
<name>A0ABT5ZN32_9ACTN</name>
<dbReference type="EMBL" id="JARJBC010000011">
    <property type="protein sequence ID" value="MDF3291245.1"/>
    <property type="molecule type" value="Genomic_DNA"/>
</dbReference>
<dbReference type="Pfam" id="PF00754">
    <property type="entry name" value="F5_F8_type_C"/>
    <property type="match status" value="2"/>
</dbReference>
<dbReference type="Pfam" id="PF02838">
    <property type="entry name" value="Glyco_hydro_20b"/>
    <property type="match status" value="1"/>
</dbReference>
<organism evidence="8 9">
    <name type="scientific">Streptomyces silvisoli</name>
    <dbReference type="NCBI Taxonomy" id="3034235"/>
    <lineage>
        <taxon>Bacteria</taxon>
        <taxon>Bacillati</taxon>
        <taxon>Actinomycetota</taxon>
        <taxon>Actinomycetes</taxon>
        <taxon>Kitasatosporales</taxon>
        <taxon>Streptomycetaceae</taxon>
        <taxon>Streptomyces</taxon>
    </lineage>
</organism>
<dbReference type="Proteomes" id="UP001216579">
    <property type="component" value="Unassembled WGS sequence"/>
</dbReference>
<accession>A0ABT5ZN32</accession>
<keyword evidence="2 3" id="KW-0326">Glycosidase</keyword>
<reference evidence="8 9" key="1">
    <citation type="submission" date="2023-03" db="EMBL/GenBank/DDBJ databases">
        <title>Draft genome sequence of Streptomyces sp. RB6PN23 isolated from peat swamp forest in Thailand.</title>
        <authorList>
            <person name="Klaysubun C."/>
            <person name="Duangmal K."/>
        </authorList>
    </citation>
    <scope>NUCLEOTIDE SEQUENCE [LARGE SCALE GENOMIC DNA]</scope>
    <source>
        <strain evidence="8 9">RB6PN23</strain>
    </source>
</reference>
<dbReference type="InterPro" id="IPR011496">
    <property type="entry name" value="O-GlcNAcase_cat"/>
</dbReference>
<dbReference type="InterPro" id="IPR015882">
    <property type="entry name" value="HEX_bac_N"/>
</dbReference>
<dbReference type="Pfam" id="PF07555">
    <property type="entry name" value="NAGidase"/>
    <property type="match status" value="1"/>
</dbReference>
<keyword evidence="9" id="KW-1185">Reference proteome</keyword>
<feature type="domain" description="F5/8 type C" evidence="6">
    <location>
        <begin position="641"/>
        <end position="789"/>
    </location>
</feature>
<dbReference type="PANTHER" id="PTHR13170:SF16">
    <property type="entry name" value="PROTEIN O-GLCNACASE"/>
    <property type="match status" value="1"/>
</dbReference>
<dbReference type="InterPro" id="IPR051822">
    <property type="entry name" value="Glycosyl_Hydrolase_84"/>
</dbReference>
<evidence type="ECO:0000313" key="9">
    <source>
        <dbReference type="Proteomes" id="UP001216579"/>
    </source>
</evidence>
<dbReference type="Pfam" id="PF21774">
    <property type="entry name" value="NagJ_C"/>
    <property type="match status" value="1"/>
</dbReference>
<feature type="chain" id="PRO_5047137773" evidence="5">
    <location>
        <begin position="31"/>
        <end position="1149"/>
    </location>
</feature>
<evidence type="ECO:0000256" key="5">
    <source>
        <dbReference type="SAM" id="SignalP"/>
    </source>
</evidence>
<dbReference type="Gene3D" id="3.30.379.10">
    <property type="entry name" value="Chitobiase/beta-hexosaminidase domain 2-like"/>
    <property type="match status" value="1"/>
</dbReference>
<dbReference type="SUPFAM" id="SSF140657">
    <property type="entry name" value="Hyaluronidase post-catalytic domain-like"/>
    <property type="match status" value="1"/>
</dbReference>
<feature type="signal peptide" evidence="5">
    <location>
        <begin position="1"/>
        <end position="30"/>
    </location>
</feature>
<dbReference type="InterPro" id="IPR049019">
    <property type="entry name" value="NagJ-like_helical"/>
</dbReference>
<feature type="compositionally biased region" description="Polar residues" evidence="4">
    <location>
        <begin position="798"/>
        <end position="811"/>
    </location>
</feature>
<dbReference type="RefSeq" id="WP_276094473.1">
    <property type="nucleotide sequence ID" value="NZ_JARJBC010000011.1"/>
</dbReference>
<dbReference type="InterPro" id="IPR029018">
    <property type="entry name" value="Hex-like_dom2"/>
</dbReference>
<evidence type="ECO:0000256" key="2">
    <source>
        <dbReference type="ARBA" id="ARBA00023295"/>
    </source>
</evidence>
<evidence type="ECO:0000256" key="4">
    <source>
        <dbReference type="SAM" id="MobiDB-lite"/>
    </source>
</evidence>
<dbReference type="PROSITE" id="PS50022">
    <property type="entry name" value="FA58C_3"/>
    <property type="match status" value="2"/>
</dbReference>
<sequence>MLPRRRKPTVAAFVAAVIGSVLGGAPCAVAAPATGLTLLTTPDGGTAAGQPPAVWPRPQSLRAQGQFTPVTPTVALVAGGGADPYALDSLRDTLRTAGARDIRDTAPGAPLPAQALVVYADGPGADSALNALGAPDRGDLPSGGYQLAVGHNGDRDTVALSGVGPDGLFHAAQTLRQLTQTSGAQRGFAGVVVRDWPSTAQRGITEGFYGQPWTTQQRLAQLDFMGRTKQDFYLYAPGDDPYRTSRWSAPYPAAARDDWRTLAARAQRNHVTLGWAVAPGQSLCFSSADDLKALFRKVDAMWALGVRAFQLQFQDVSYTEWHCSADAAAFGNGPGAAARAQAKVANALALHLSARYGSAAPPLSVLPTEYYQDGTTAYRGALAAALAPGVEVAWTGVGVVPAKITGGQFADARAAFRHPLLTMDNYPVNDYAQDRIFLGPYAGRDPAVAATSAGLLANAMQQPSAGRIPLFTAADYAWNPNGYQPQESWQAAVNDLAGQDPDARAALTALAGNDASSPLDSNGESAYLRPLIDGFWNAYAGTDDSALRTAADRLHAAFDTMAQAPRRLGALAGGAFGTEVRPWLQQLGLYGQAGGSAVDMLLAQRHGDGAQGWQRQLAVQRAQHAIAQSTATVGDGVLGPFLIKALGAANAWTGVRADRPQATTSLGSARSTDPSLMTDGNDATYWWSDHPPQPGDTFGVDLGSARPVSRVRIAMGSGDDSPAAEDILRDAVLEYSADGGTWRTAGTYQNQQTVTAAFPKGATARYVRLRAASAQPNAVAVRGFDVTAVGAFQPRVTGPSSADGTPPSTVVSGDPEVPYQAAGRDGGALTMAFGASRALDGLTVLTAPGGGARGTVEAEVDGRGWQRVGQLGDGWTELAAHGIRADAVRISWVSGATPPAVYAVVPWFGDAPAARLTVDQPTADADVGGQATVGARLSTLRPDDVHGTVEVKAPKGLSVRAPGQLVLRRGETQAVPLAVSVAGDAKAGAYPITVAFTADGRTVTQTATVRAFPRTGGPDLVRGARASSSGDETAAFPASAVADGRLDTRWSSPAQDGQWVQVELSRPARVGRVVLRWQDAYASAYRVLVSSDGRSWRTAATVTTGQGGTETVRMDEADTRFIRVQCDQRATPYGISLWELEAYAVQGAS</sequence>
<evidence type="ECO:0000259" key="6">
    <source>
        <dbReference type="PROSITE" id="PS50022"/>
    </source>
</evidence>
<keyword evidence="5" id="KW-0732">Signal</keyword>
<feature type="domain" description="GH84" evidence="7">
    <location>
        <begin position="200"/>
        <end position="481"/>
    </location>
</feature>
<comment type="caution">
    <text evidence="8">The sequence shown here is derived from an EMBL/GenBank/DDBJ whole genome shotgun (WGS) entry which is preliminary data.</text>
</comment>
<dbReference type="SUPFAM" id="SSF55545">
    <property type="entry name" value="beta-N-acetylhexosaminidase-like domain"/>
    <property type="match status" value="1"/>
</dbReference>
<dbReference type="PANTHER" id="PTHR13170">
    <property type="entry name" value="O-GLCNACASE"/>
    <property type="match status" value="1"/>
</dbReference>
<dbReference type="SUPFAM" id="SSF51445">
    <property type="entry name" value="(Trans)glycosidases"/>
    <property type="match status" value="1"/>
</dbReference>
<comment type="similarity">
    <text evidence="3">Belongs to the glycosyl hydrolase 84 family.</text>
</comment>
<feature type="region of interest" description="Disordered" evidence="4">
    <location>
        <begin position="795"/>
        <end position="814"/>
    </location>
</feature>
<dbReference type="Gene3D" id="3.20.20.80">
    <property type="entry name" value="Glycosidases"/>
    <property type="match status" value="1"/>
</dbReference>
<protein>
    <submittedName>
        <fullName evidence="8">Beta-N-acetylglucosaminidase domain-containing protein</fullName>
    </submittedName>
</protein>
<proteinExistence type="inferred from homology"/>
<gene>
    <name evidence="8" type="ORF">P3G67_18790</name>
</gene>
<dbReference type="InterPro" id="IPR008979">
    <property type="entry name" value="Galactose-bd-like_sf"/>
</dbReference>
<evidence type="ECO:0000259" key="7">
    <source>
        <dbReference type="PROSITE" id="PS52009"/>
    </source>
</evidence>
<keyword evidence="1 3" id="KW-0378">Hydrolase</keyword>
<dbReference type="Gene3D" id="2.60.120.260">
    <property type="entry name" value="Galactose-binding domain-like"/>
    <property type="match status" value="2"/>
</dbReference>
<dbReference type="SUPFAM" id="SSF49785">
    <property type="entry name" value="Galactose-binding domain-like"/>
    <property type="match status" value="2"/>
</dbReference>
<feature type="active site" description="Proton donor" evidence="3">
    <location>
        <position position="315"/>
    </location>
</feature>
<dbReference type="InterPro" id="IPR000421">
    <property type="entry name" value="FA58C"/>
</dbReference>
<dbReference type="Gene3D" id="1.20.58.460">
    <property type="entry name" value="Hyaluronidase post-catalytic domain-like"/>
    <property type="match status" value="1"/>
</dbReference>
<dbReference type="PROSITE" id="PS52009">
    <property type="entry name" value="GH84"/>
    <property type="match status" value="1"/>
</dbReference>
<dbReference type="InterPro" id="IPR017853">
    <property type="entry name" value="GH"/>
</dbReference>